<dbReference type="RefSeq" id="WP_162361251.1">
    <property type="nucleotide sequence ID" value="NZ_CP047591.1"/>
</dbReference>
<dbReference type="AlphaFoldDB" id="A0A6P1MIQ1"/>
<organism evidence="1 2">
    <name type="scientific">Aminipila terrae</name>
    <dbReference type="NCBI Taxonomy" id="2697030"/>
    <lineage>
        <taxon>Bacteria</taxon>
        <taxon>Bacillati</taxon>
        <taxon>Bacillota</taxon>
        <taxon>Clostridia</taxon>
        <taxon>Peptostreptococcales</taxon>
        <taxon>Anaerovoracaceae</taxon>
        <taxon>Aminipila</taxon>
    </lineage>
</organism>
<dbReference type="Proteomes" id="UP000463883">
    <property type="component" value="Chromosome"/>
</dbReference>
<dbReference type="KEGG" id="amic:Ami3637_02955"/>
<dbReference type="EMBL" id="CP047591">
    <property type="protein sequence ID" value="QHI71476.1"/>
    <property type="molecule type" value="Genomic_DNA"/>
</dbReference>
<accession>A0A6P1MIQ1</accession>
<evidence type="ECO:0000313" key="1">
    <source>
        <dbReference type="EMBL" id="QHI71476.1"/>
    </source>
</evidence>
<protein>
    <submittedName>
        <fullName evidence="1">Uncharacterized protein</fullName>
    </submittedName>
</protein>
<reference evidence="1 2" key="1">
    <citation type="submission" date="2020-01" db="EMBL/GenBank/DDBJ databases">
        <title>Genomic analysis of Aminipila sp. CBA3637.</title>
        <authorList>
            <person name="Kim Y.B."/>
            <person name="Roh S.W."/>
        </authorList>
    </citation>
    <scope>NUCLEOTIDE SEQUENCE [LARGE SCALE GENOMIC DNA]</scope>
    <source>
        <strain evidence="1 2">CBA3637</strain>
    </source>
</reference>
<name>A0A6P1MIQ1_9FIRM</name>
<sequence>MQALTKEIIVEGRPVKFRASAYVLRLYRVMFKRDIMQDMMKLKSAYQNKLEKGTEFETIDLEVFENIAYTMAYHADESIGKIEEWLSSFGTFSIYEILPEVLSLWLQNEMAIAESKKKLSQVTGS</sequence>
<keyword evidence="2" id="KW-1185">Reference proteome</keyword>
<evidence type="ECO:0000313" key="2">
    <source>
        <dbReference type="Proteomes" id="UP000463883"/>
    </source>
</evidence>
<proteinExistence type="predicted"/>
<gene>
    <name evidence="1" type="ORF">Ami3637_02955</name>
</gene>